<dbReference type="EMBL" id="AHSR01000046">
    <property type="protein sequence ID" value="EMC21962.1"/>
    <property type="molecule type" value="Genomic_DNA"/>
</dbReference>
<reference evidence="1 2" key="1">
    <citation type="journal article" date="2013" name="Mol. Biol. Evol.">
        <title>Evolutionary and population genomics of the cavity causing bacteria Streptococcus mutans.</title>
        <authorList>
            <person name="Cornejo O.E."/>
            <person name="Lefebure T."/>
            <person name="Pavinski Bitar P.D."/>
            <person name="Lang P."/>
            <person name="Richards V.P."/>
            <person name="Eilertson K."/>
            <person name="Do T."/>
            <person name="Beighton D."/>
            <person name="Zeng L."/>
            <person name="Ahn S.J."/>
            <person name="Burne R.A."/>
            <person name="Siepel A."/>
            <person name="Bustamante C.D."/>
            <person name="Stanhope M.J."/>
        </authorList>
    </citation>
    <scope>NUCLEOTIDE SEQUENCE [LARGE SCALE GENOMIC DNA]</scope>
    <source>
        <strain evidence="1 2">SM6</strain>
    </source>
</reference>
<evidence type="ECO:0000313" key="2">
    <source>
        <dbReference type="Proteomes" id="UP000011676"/>
    </source>
</evidence>
<protein>
    <submittedName>
        <fullName evidence="1">Uncharacterized protein</fullName>
    </submittedName>
</protein>
<dbReference type="Proteomes" id="UP000011676">
    <property type="component" value="Unassembled WGS sequence"/>
</dbReference>
<proteinExistence type="predicted"/>
<feature type="non-terminal residue" evidence="1">
    <location>
        <position position="1"/>
    </location>
</feature>
<sequence>PNKLCGGGTIKSKSPFHDDLPIFVPLSQDRFKDGTDLKLTVKTAFSQLCQSWKSGFTVLFLSLR</sequence>
<gene>
    <name evidence="1" type="ORF">SMU82_09022</name>
</gene>
<comment type="caution">
    <text evidence="1">The sequence shown here is derived from an EMBL/GenBank/DDBJ whole genome shotgun (WGS) entry which is preliminary data.</text>
</comment>
<evidence type="ECO:0000313" key="1">
    <source>
        <dbReference type="EMBL" id="EMC21962.1"/>
    </source>
</evidence>
<accession>A0A829BN93</accession>
<name>A0A829BN93_STRMG</name>
<organism evidence="1 2">
    <name type="scientific">Streptococcus mutans SM6</name>
    <dbReference type="NCBI Taxonomy" id="857119"/>
    <lineage>
        <taxon>Bacteria</taxon>
        <taxon>Bacillati</taxon>
        <taxon>Bacillota</taxon>
        <taxon>Bacilli</taxon>
        <taxon>Lactobacillales</taxon>
        <taxon>Streptococcaceae</taxon>
        <taxon>Streptococcus</taxon>
    </lineage>
</organism>
<dbReference type="AlphaFoldDB" id="A0A829BN93"/>